<dbReference type="eggNOG" id="COG2070">
    <property type="taxonomic scope" value="Bacteria"/>
</dbReference>
<dbReference type="PANTHER" id="PTHR42747">
    <property type="entry name" value="NITRONATE MONOOXYGENASE-RELATED"/>
    <property type="match status" value="1"/>
</dbReference>
<evidence type="ECO:0000256" key="3">
    <source>
        <dbReference type="ARBA" id="ARBA00022575"/>
    </source>
</evidence>
<organism evidence="10 11">
    <name type="scientific">Fulvivirga imtechensis AK7</name>
    <dbReference type="NCBI Taxonomy" id="1237149"/>
    <lineage>
        <taxon>Bacteria</taxon>
        <taxon>Pseudomonadati</taxon>
        <taxon>Bacteroidota</taxon>
        <taxon>Cytophagia</taxon>
        <taxon>Cytophagales</taxon>
        <taxon>Fulvivirgaceae</taxon>
        <taxon>Fulvivirga</taxon>
    </lineage>
</organism>
<evidence type="ECO:0000256" key="8">
    <source>
        <dbReference type="ARBA" id="ARBA00031155"/>
    </source>
</evidence>
<dbReference type="AlphaFoldDB" id="L8JMP9"/>
<evidence type="ECO:0000256" key="4">
    <source>
        <dbReference type="ARBA" id="ARBA00022630"/>
    </source>
</evidence>
<dbReference type="CDD" id="cd04730">
    <property type="entry name" value="NPD_like"/>
    <property type="match status" value="1"/>
</dbReference>
<proteinExistence type="inferred from homology"/>
<dbReference type="EMBL" id="AMZN01000072">
    <property type="protein sequence ID" value="ELR69518.1"/>
    <property type="molecule type" value="Genomic_DNA"/>
</dbReference>
<evidence type="ECO:0000256" key="7">
    <source>
        <dbReference type="ARBA" id="ARBA00023033"/>
    </source>
</evidence>
<dbReference type="GO" id="GO:0009636">
    <property type="term" value="P:response to toxic substance"/>
    <property type="evidence" value="ECO:0007669"/>
    <property type="project" value="UniProtKB-KW"/>
</dbReference>
<keyword evidence="7" id="KW-0503">Monooxygenase</keyword>
<comment type="caution">
    <text evidence="10">The sequence shown here is derived from an EMBL/GenBank/DDBJ whole genome shotgun (WGS) entry which is preliminary data.</text>
</comment>
<dbReference type="STRING" id="1237149.C900_05050"/>
<dbReference type="SUPFAM" id="SSF51412">
    <property type="entry name" value="Inosine monophosphate dehydrogenase (IMPDH)"/>
    <property type="match status" value="1"/>
</dbReference>
<dbReference type="GO" id="GO:0018580">
    <property type="term" value="F:nitronate monooxygenase activity"/>
    <property type="evidence" value="ECO:0007669"/>
    <property type="project" value="InterPro"/>
</dbReference>
<dbReference type="InterPro" id="IPR004136">
    <property type="entry name" value="NMO"/>
</dbReference>
<evidence type="ECO:0000256" key="1">
    <source>
        <dbReference type="ARBA" id="ARBA00001917"/>
    </source>
</evidence>
<evidence type="ECO:0000256" key="5">
    <source>
        <dbReference type="ARBA" id="ARBA00022643"/>
    </source>
</evidence>
<name>L8JMP9_9BACT</name>
<evidence type="ECO:0000256" key="6">
    <source>
        <dbReference type="ARBA" id="ARBA00023002"/>
    </source>
</evidence>
<evidence type="ECO:0000256" key="9">
    <source>
        <dbReference type="ARBA" id="ARBA00049401"/>
    </source>
</evidence>
<keyword evidence="11" id="KW-1185">Reference proteome</keyword>
<comment type="similarity">
    <text evidence="2">Belongs to the nitronate monooxygenase family. NMO class I subfamily.</text>
</comment>
<dbReference type="OrthoDB" id="9778912at2"/>
<dbReference type="PATRIC" id="fig|1237149.3.peg.4518"/>
<keyword evidence="5" id="KW-0288">FMN</keyword>
<dbReference type="Gene3D" id="3.20.20.70">
    <property type="entry name" value="Aldolase class I"/>
    <property type="match status" value="1"/>
</dbReference>
<comment type="catalytic activity">
    <reaction evidence="9">
        <text>3 propionate 3-nitronate + 3 O2 + H2O = 3 3-oxopropanoate + 2 nitrate + nitrite + H2O2 + 3 H(+)</text>
        <dbReference type="Rhea" id="RHEA:57332"/>
        <dbReference type="ChEBI" id="CHEBI:15377"/>
        <dbReference type="ChEBI" id="CHEBI:15378"/>
        <dbReference type="ChEBI" id="CHEBI:15379"/>
        <dbReference type="ChEBI" id="CHEBI:16240"/>
        <dbReference type="ChEBI" id="CHEBI:16301"/>
        <dbReference type="ChEBI" id="CHEBI:17632"/>
        <dbReference type="ChEBI" id="CHEBI:33190"/>
        <dbReference type="ChEBI" id="CHEBI:136067"/>
    </reaction>
</comment>
<dbReference type="RefSeq" id="WP_009582209.1">
    <property type="nucleotide sequence ID" value="NZ_AMZN01000072.1"/>
</dbReference>
<keyword evidence="6" id="KW-0560">Oxidoreductase</keyword>
<protein>
    <recommendedName>
        <fullName evidence="8">Propionate 3-nitronate monooxygenase</fullName>
    </recommendedName>
</protein>
<keyword evidence="3" id="KW-0216">Detoxification</keyword>
<comment type="cofactor">
    <cofactor evidence="1">
        <name>FMN</name>
        <dbReference type="ChEBI" id="CHEBI:58210"/>
    </cofactor>
</comment>
<evidence type="ECO:0000256" key="2">
    <source>
        <dbReference type="ARBA" id="ARBA00009881"/>
    </source>
</evidence>
<gene>
    <name evidence="10" type="ORF">C900_05050</name>
</gene>
<dbReference type="InterPro" id="IPR013785">
    <property type="entry name" value="Aldolase_TIM"/>
</dbReference>
<keyword evidence="4" id="KW-0285">Flavoprotein</keyword>
<dbReference type="Proteomes" id="UP000011135">
    <property type="component" value="Unassembled WGS sequence"/>
</dbReference>
<evidence type="ECO:0000313" key="11">
    <source>
        <dbReference type="Proteomes" id="UP000011135"/>
    </source>
</evidence>
<dbReference type="PANTHER" id="PTHR42747:SF3">
    <property type="entry name" value="NITRONATE MONOOXYGENASE-RELATED"/>
    <property type="match status" value="1"/>
</dbReference>
<dbReference type="Pfam" id="PF03060">
    <property type="entry name" value="NMO"/>
    <property type="match status" value="1"/>
</dbReference>
<sequence>MWNKTRVTDLLRIKYPIIQGPFGGRFSSAKLVATVSNSGGLGSFGLNACTPKEITRINAEIRSLTNKTYALNLWVPLKHDPLLHYRSEDFEALKQRFQPYFDELRIPQPEFSIPDSPNFDDQIKAVLKARPPVVSFIFGIPPQNYILELKKTGIVIIATATTVDEAVLAEQAGVDLVVASGTEAGGHRASFLKPADLSLTKTIPLVAQVVRNVAIPVIAAGGIADGKSICAMLQAGASAVQIGTAFLATDESNAPDYHKQKLLDTQLKTELTKVYTGRLARALSNKIILDFKNNSQESFAPYPAQSTYLAPLRKAALALRRYDLLPMWSGQPSTVLTYRSAKALFNWLVEDTAESFNCKTV</sequence>
<evidence type="ECO:0000313" key="10">
    <source>
        <dbReference type="EMBL" id="ELR69518.1"/>
    </source>
</evidence>
<reference evidence="10 11" key="1">
    <citation type="submission" date="2012-12" db="EMBL/GenBank/DDBJ databases">
        <title>Genome assembly of Fulvivirga imtechensis AK7.</title>
        <authorList>
            <person name="Nupur N."/>
            <person name="Khatri I."/>
            <person name="Kumar R."/>
            <person name="Subramanian S."/>
            <person name="Pinnaka A."/>
        </authorList>
    </citation>
    <scope>NUCLEOTIDE SEQUENCE [LARGE SCALE GENOMIC DNA]</scope>
    <source>
        <strain evidence="10 11">AK7</strain>
    </source>
</reference>
<accession>L8JMP9</accession>